<dbReference type="SUPFAM" id="SSF48371">
    <property type="entry name" value="ARM repeat"/>
    <property type="match status" value="1"/>
</dbReference>
<dbReference type="Gene3D" id="1.25.40.290">
    <property type="entry name" value="ARM repeat domains"/>
    <property type="match status" value="1"/>
</dbReference>
<evidence type="ECO:0000313" key="1">
    <source>
        <dbReference type="EMBL" id="KAF7600602.1"/>
    </source>
</evidence>
<dbReference type="Proteomes" id="UP000216107">
    <property type="component" value="Unassembled WGS sequence"/>
</dbReference>
<evidence type="ECO:0000313" key="4">
    <source>
        <dbReference type="Proteomes" id="UP000623509"/>
    </source>
</evidence>
<dbReference type="Gene3D" id="1.10.1240.70">
    <property type="match status" value="1"/>
</dbReference>
<dbReference type="Proteomes" id="UP000623509">
    <property type="component" value="Unassembled WGS sequence"/>
</dbReference>
<dbReference type="EMBL" id="MDUX01000003">
    <property type="protein sequence ID" value="KAF7600602.1"/>
    <property type="molecule type" value="Genomic_DNA"/>
</dbReference>
<reference evidence="1 4" key="1">
    <citation type="submission" date="2016-08" db="EMBL/GenBank/DDBJ databases">
        <title>Candidatus Dactylopiibacterium carminicum genome sequence.</title>
        <authorList>
            <person name="Ramirez-Puebla S.T."/>
            <person name="Ormeno-Orrillo E."/>
            <person name="Vera-Ponce De Leon A."/>
            <person name="Luis L."/>
            <person name="Sanchez-Flores A."/>
            <person name="Monica R."/>
            <person name="Martinez-Romero E."/>
        </authorList>
    </citation>
    <scope>NUCLEOTIDE SEQUENCE [LARGE SCALE GENOMIC DNA]</scope>
    <source>
        <strain evidence="1">END1</strain>
    </source>
</reference>
<dbReference type="InterPro" id="IPR016024">
    <property type="entry name" value="ARM-type_fold"/>
</dbReference>
<dbReference type="Pfam" id="PF08713">
    <property type="entry name" value="DNA_alkylation"/>
    <property type="match status" value="1"/>
</dbReference>
<dbReference type="AlphaFoldDB" id="A0A272EYH8"/>
<dbReference type="RefSeq" id="WP_095523171.1">
    <property type="nucleotide sequence ID" value="NZ_MDUX01000003.1"/>
</dbReference>
<keyword evidence="4" id="KW-1185">Reference proteome</keyword>
<evidence type="ECO:0000313" key="3">
    <source>
        <dbReference type="Proteomes" id="UP000216107"/>
    </source>
</evidence>
<comment type="caution">
    <text evidence="2">The sequence shown here is derived from an EMBL/GenBank/DDBJ whole genome shotgun (WGS) entry which is preliminary data.</text>
</comment>
<proteinExistence type="predicted"/>
<organism evidence="2 3">
    <name type="scientific">Candidatus Dactylopiibacterium carminicum</name>
    <dbReference type="NCBI Taxonomy" id="857335"/>
    <lineage>
        <taxon>Bacteria</taxon>
        <taxon>Pseudomonadati</taxon>
        <taxon>Pseudomonadota</taxon>
        <taxon>Betaproteobacteria</taxon>
        <taxon>Rhodocyclales</taxon>
        <taxon>Rhodocyclaceae</taxon>
        <taxon>Candidatus Dactylopiibacterium</taxon>
    </lineage>
</organism>
<protein>
    <submittedName>
        <fullName evidence="2">DNA alkylation repair enzyme</fullName>
    </submittedName>
</protein>
<dbReference type="OrthoDB" id="9797162at2"/>
<accession>A0A272EYH8</accession>
<sequence length="210" mass="23380">MHLESLLKEVSACDHGFLPIQQAADEIHAALSARDCLVLARQILVSETPPERSLATFLLGRLAAGSAESLATMREVVSQDADWRVQEILAKAFDRFCADLGYEKACPTIDDWLADACANVRRAVTEGLRIWTGRPYFREHPQEAIRRLAALREDPSEYVRKSVGNALRDISKKHPQAVADELASWELDDRGVRQTHKLACAHLQKRAGGI</sequence>
<evidence type="ECO:0000313" key="2">
    <source>
        <dbReference type="EMBL" id="PAS95161.1"/>
    </source>
</evidence>
<gene>
    <name evidence="1" type="ORF">BGI27_01585</name>
    <name evidence="2" type="ORF">CGU29_01580</name>
</gene>
<name>A0A272EYH8_9RHOO</name>
<dbReference type="EMBL" id="NMRN01000002">
    <property type="protein sequence ID" value="PAS95161.1"/>
    <property type="molecule type" value="Genomic_DNA"/>
</dbReference>
<dbReference type="InterPro" id="IPR014825">
    <property type="entry name" value="DNA_alkylation"/>
</dbReference>
<reference evidence="2 3" key="2">
    <citation type="submission" date="2017-07" db="EMBL/GenBank/DDBJ databases">
        <title>Candidatus Dactylopiibacterium carminicum, a nitrogen-fixing symbiont of the cochineal insect Dactylopius coccus and Dactylopius opuntiae (Hemiptera: Coccoidea: Dactylopiidae).</title>
        <authorList>
            <person name="Vera A."/>
        </authorList>
    </citation>
    <scope>NUCLEOTIDE SEQUENCE [LARGE SCALE GENOMIC DNA]</scope>
    <source>
        <strain evidence="2 3">NFDCM</strain>
    </source>
</reference>